<dbReference type="InterPro" id="IPR001810">
    <property type="entry name" value="F-box_dom"/>
</dbReference>
<reference evidence="2" key="1">
    <citation type="journal article" date="2022" name="Cell">
        <title>Repeat-based holocentromeres influence genome architecture and karyotype evolution.</title>
        <authorList>
            <person name="Hofstatter P.G."/>
            <person name="Thangavel G."/>
            <person name="Lux T."/>
            <person name="Neumann P."/>
            <person name="Vondrak T."/>
            <person name="Novak P."/>
            <person name="Zhang M."/>
            <person name="Costa L."/>
            <person name="Castellani M."/>
            <person name="Scott A."/>
            <person name="Toegelov H."/>
            <person name="Fuchs J."/>
            <person name="Mata-Sucre Y."/>
            <person name="Dias Y."/>
            <person name="Vanzela A.L.L."/>
            <person name="Huettel B."/>
            <person name="Almeida C.C.S."/>
            <person name="Simkova H."/>
            <person name="Souza G."/>
            <person name="Pedrosa-Harand A."/>
            <person name="Macas J."/>
            <person name="Mayer K.F.X."/>
            <person name="Houben A."/>
            <person name="Marques A."/>
        </authorList>
    </citation>
    <scope>NUCLEOTIDE SEQUENCE</scope>
    <source>
        <strain evidence="2">RhyBre1mFocal</strain>
    </source>
</reference>
<dbReference type="OrthoDB" id="673865at2759"/>
<comment type="caution">
    <text evidence="2">The sequence shown here is derived from an EMBL/GenBank/DDBJ whole genome shotgun (WGS) entry which is preliminary data.</text>
</comment>
<dbReference type="Gene3D" id="3.80.10.10">
    <property type="entry name" value="Ribonuclease Inhibitor"/>
    <property type="match status" value="1"/>
</dbReference>
<gene>
    <name evidence="2" type="ORF">LUZ63_015821</name>
</gene>
<sequence length="503" mass="57833">MGRGEDRISNLPNEILQFILCLVPLKYAIRTSTLSKRWRHLWQYNLISSTSLQFGEDFSCNQSPKQFAATLDRYLQLHEKRNLDKFGILLSPFDILFPNFENWVATVLAKGVKELEIDLSQGVLNSYRAYYMDDRMPFVISNSLFRCNSLTHLSLSRCNFSDSLDFTNFVRLRSLSLDNVDLVDEMLTNMLENCVSLESICLKRCENLEVVKFVGDKLKLQKLAIVDCRGVSDMEISAPELQSFLYHGWISFSSTFGNVSKVTDAYLCSDGLEEEYEEVFFRILSDFSHVKVLTICSVGLMNIVIEEQEYNEPGLPLELQNLQELQLIVDSISEEHLYCVFSFFRLCPSPYLEKLFIQLPSNFYQQKDISDLVTAEQNTPDIVFRNLRWIKITNFEGTPLELKLVKFFLEKAVVLQSIFIVLNPCDISSNSLSVRIIEGQLSVIPKASKDANTVICGPFDHDCTLNPTHTTIYHQEQYRKGTTVQHDHATIRVENIALDQEFL</sequence>
<protein>
    <recommendedName>
        <fullName evidence="1">F-box domain-containing protein</fullName>
    </recommendedName>
</protein>
<dbReference type="PANTHER" id="PTHR34145:SF65">
    <property type="entry name" value="FBD DOMAIN-CONTAINING PROTEIN"/>
    <property type="match status" value="1"/>
</dbReference>
<dbReference type="SUPFAM" id="SSF52047">
    <property type="entry name" value="RNI-like"/>
    <property type="match status" value="1"/>
</dbReference>
<dbReference type="InterPro" id="IPR036047">
    <property type="entry name" value="F-box-like_dom_sf"/>
</dbReference>
<organism evidence="2 3">
    <name type="scientific">Rhynchospora breviuscula</name>
    <dbReference type="NCBI Taxonomy" id="2022672"/>
    <lineage>
        <taxon>Eukaryota</taxon>
        <taxon>Viridiplantae</taxon>
        <taxon>Streptophyta</taxon>
        <taxon>Embryophyta</taxon>
        <taxon>Tracheophyta</taxon>
        <taxon>Spermatophyta</taxon>
        <taxon>Magnoliopsida</taxon>
        <taxon>Liliopsida</taxon>
        <taxon>Poales</taxon>
        <taxon>Cyperaceae</taxon>
        <taxon>Cyperoideae</taxon>
        <taxon>Rhynchosporeae</taxon>
        <taxon>Rhynchospora</taxon>
    </lineage>
</organism>
<dbReference type="EMBL" id="JAMQYH010000004">
    <property type="protein sequence ID" value="KAJ1691666.1"/>
    <property type="molecule type" value="Genomic_DNA"/>
</dbReference>
<dbReference type="Proteomes" id="UP001151287">
    <property type="component" value="Unassembled WGS sequence"/>
</dbReference>
<dbReference type="Gene3D" id="1.20.1280.50">
    <property type="match status" value="1"/>
</dbReference>
<proteinExistence type="predicted"/>
<feature type="domain" description="F-box" evidence="1">
    <location>
        <begin position="5"/>
        <end position="41"/>
    </location>
</feature>
<evidence type="ECO:0000313" key="2">
    <source>
        <dbReference type="EMBL" id="KAJ1691666.1"/>
    </source>
</evidence>
<dbReference type="PANTHER" id="PTHR34145">
    <property type="entry name" value="OS02G0105600 PROTEIN"/>
    <property type="match status" value="1"/>
</dbReference>
<dbReference type="InterPro" id="IPR053781">
    <property type="entry name" value="F-box_AtFBL13-like"/>
</dbReference>
<dbReference type="PROSITE" id="PS50181">
    <property type="entry name" value="FBOX"/>
    <property type="match status" value="1"/>
</dbReference>
<evidence type="ECO:0000259" key="1">
    <source>
        <dbReference type="PROSITE" id="PS50181"/>
    </source>
</evidence>
<dbReference type="Pfam" id="PF00646">
    <property type="entry name" value="F-box"/>
    <property type="match status" value="1"/>
</dbReference>
<evidence type="ECO:0000313" key="3">
    <source>
        <dbReference type="Proteomes" id="UP001151287"/>
    </source>
</evidence>
<name>A0A9Q0CD15_9POAL</name>
<dbReference type="CDD" id="cd22160">
    <property type="entry name" value="F-box_AtFBL13-like"/>
    <property type="match status" value="1"/>
</dbReference>
<dbReference type="AlphaFoldDB" id="A0A9Q0CD15"/>
<dbReference type="InterPro" id="IPR053772">
    <property type="entry name" value="At1g61320/At1g61330-like"/>
</dbReference>
<keyword evidence="3" id="KW-1185">Reference proteome</keyword>
<dbReference type="Pfam" id="PF23622">
    <property type="entry name" value="LRR_At1g61320_AtMIF1"/>
    <property type="match status" value="1"/>
</dbReference>
<dbReference type="InterPro" id="IPR032675">
    <property type="entry name" value="LRR_dom_sf"/>
</dbReference>
<accession>A0A9Q0CD15</accession>
<dbReference type="SUPFAM" id="SSF81383">
    <property type="entry name" value="F-box domain"/>
    <property type="match status" value="1"/>
</dbReference>
<dbReference type="InterPro" id="IPR055357">
    <property type="entry name" value="LRR_At1g61320_AtMIF1"/>
</dbReference>